<evidence type="ECO:0000256" key="1">
    <source>
        <dbReference type="SAM" id="MobiDB-lite"/>
    </source>
</evidence>
<dbReference type="AlphaFoldDB" id="A0A2P6PHM1"/>
<gene>
    <name evidence="2" type="ORF">RchiOBHm_Chr7g0239191</name>
</gene>
<name>A0A2P6PHM1_ROSCH</name>
<evidence type="ECO:0000313" key="3">
    <source>
        <dbReference type="Proteomes" id="UP000238479"/>
    </source>
</evidence>
<feature type="region of interest" description="Disordered" evidence="1">
    <location>
        <begin position="1"/>
        <end position="40"/>
    </location>
</feature>
<dbReference type="Gramene" id="PRQ21433">
    <property type="protein sequence ID" value="PRQ21433"/>
    <property type="gene ID" value="RchiOBHm_Chr7g0239191"/>
</dbReference>
<protein>
    <submittedName>
        <fullName evidence="2">Uncharacterized protein</fullName>
    </submittedName>
</protein>
<reference evidence="2 3" key="1">
    <citation type="journal article" date="2018" name="Nat. Genet.">
        <title>The Rosa genome provides new insights in the design of modern roses.</title>
        <authorList>
            <person name="Bendahmane M."/>
        </authorList>
    </citation>
    <scope>NUCLEOTIDE SEQUENCE [LARGE SCALE GENOMIC DNA]</scope>
    <source>
        <strain evidence="3">cv. Old Blush</strain>
    </source>
</reference>
<accession>A0A2P6PHM1</accession>
<dbReference type="Proteomes" id="UP000238479">
    <property type="component" value="Chromosome 7"/>
</dbReference>
<comment type="caution">
    <text evidence="2">The sequence shown here is derived from an EMBL/GenBank/DDBJ whole genome shotgun (WGS) entry which is preliminary data.</text>
</comment>
<proteinExistence type="predicted"/>
<evidence type="ECO:0000313" key="2">
    <source>
        <dbReference type="EMBL" id="PRQ21433.1"/>
    </source>
</evidence>
<keyword evidence="3" id="KW-1185">Reference proteome</keyword>
<organism evidence="2 3">
    <name type="scientific">Rosa chinensis</name>
    <name type="common">China rose</name>
    <dbReference type="NCBI Taxonomy" id="74649"/>
    <lineage>
        <taxon>Eukaryota</taxon>
        <taxon>Viridiplantae</taxon>
        <taxon>Streptophyta</taxon>
        <taxon>Embryophyta</taxon>
        <taxon>Tracheophyta</taxon>
        <taxon>Spermatophyta</taxon>
        <taxon>Magnoliopsida</taxon>
        <taxon>eudicotyledons</taxon>
        <taxon>Gunneridae</taxon>
        <taxon>Pentapetalae</taxon>
        <taxon>rosids</taxon>
        <taxon>fabids</taxon>
        <taxon>Rosales</taxon>
        <taxon>Rosaceae</taxon>
        <taxon>Rosoideae</taxon>
        <taxon>Rosoideae incertae sedis</taxon>
        <taxon>Rosa</taxon>
    </lineage>
</organism>
<sequence>MKFIKRAQPNKRTYQQIRPRTEKRKPGPPALPTTGTGKEAVQLKRRGNFGKSRLQCQHEDMVIHHF</sequence>
<dbReference type="EMBL" id="PDCK01000045">
    <property type="protein sequence ID" value="PRQ21433.1"/>
    <property type="molecule type" value="Genomic_DNA"/>
</dbReference>